<protein>
    <recommendedName>
        <fullName evidence="3">Hpt domain-containing protein</fullName>
    </recommendedName>
</protein>
<proteinExistence type="predicted"/>
<gene>
    <name evidence="1" type="ORF">NK718_11585</name>
</gene>
<dbReference type="Proteomes" id="UP001205890">
    <property type="component" value="Unassembled WGS sequence"/>
</dbReference>
<accession>A0ABT1LCJ8</accession>
<name>A0ABT1LCJ8_9HYPH</name>
<dbReference type="InterPro" id="IPR036641">
    <property type="entry name" value="HPT_dom_sf"/>
</dbReference>
<comment type="caution">
    <text evidence="1">The sequence shown here is derived from an EMBL/GenBank/DDBJ whole genome shotgun (WGS) entry which is preliminary data.</text>
</comment>
<reference evidence="1 2" key="1">
    <citation type="submission" date="2022-07" db="EMBL/GenBank/DDBJ databases">
        <authorList>
            <person name="Li W.-J."/>
            <person name="Deng Q.-Q."/>
        </authorList>
    </citation>
    <scope>NUCLEOTIDE SEQUENCE [LARGE SCALE GENOMIC DNA]</scope>
    <source>
        <strain evidence="1 2">SYSU M60028</strain>
    </source>
</reference>
<keyword evidence="2" id="KW-1185">Reference proteome</keyword>
<dbReference type="EMBL" id="JANCLU010000010">
    <property type="protein sequence ID" value="MCP8939159.1"/>
    <property type="molecule type" value="Genomic_DNA"/>
</dbReference>
<dbReference type="RefSeq" id="WP_254742115.1">
    <property type="nucleotide sequence ID" value="NZ_JANCLU010000010.1"/>
</dbReference>
<evidence type="ECO:0008006" key="3">
    <source>
        <dbReference type="Google" id="ProtNLM"/>
    </source>
</evidence>
<dbReference type="SUPFAM" id="SSF47226">
    <property type="entry name" value="Histidine-containing phosphotransfer domain, HPT domain"/>
    <property type="match status" value="1"/>
</dbReference>
<evidence type="ECO:0000313" key="1">
    <source>
        <dbReference type="EMBL" id="MCP8939159.1"/>
    </source>
</evidence>
<sequence length="166" mass="17833">MTTTTKTATHEVIHPPATLRDKALSELPGPDRDPEALIARAQEAVERLAPSFDTWLRDDVAALREEVAAYAAAQRSAAAAEALRVRVQNLRGSCAQFGYPLAADVAGQFCLLLEDAEGRDADAEALLQFVDAIGSIVRGQVRDGSDLLAAELVRALRALSDRLRQA</sequence>
<evidence type="ECO:0000313" key="2">
    <source>
        <dbReference type="Proteomes" id="UP001205890"/>
    </source>
</evidence>
<organism evidence="1 2">
    <name type="scientific">Alsobacter ponti</name>
    <dbReference type="NCBI Taxonomy" id="2962936"/>
    <lineage>
        <taxon>Bacteria</taxon>
        <taxon>Pseudomonadati</taxon>
        <taxon>Pseudomonadota</taxon>
        <taxon>Alphaproteobacteria</taxon>
        <taxon>Hyphomicrobiales</taxon>
        <taxon>Alsobacteraceae</taxon>
        <taxon>Alsobacter</taxon>
    </lineage>
</organism>